<sequence>MQAEDLDLAYTRLCEALGRAGEARTPLLLAMVCLGLMSRQEALAPVLALIDEAEARSQQ</sequence>
<dbReference type="EMBL" id="FMSH01000303">
    <property type="protein sequence ID" value="SCU77148.1"/>
    <property type="molecule type" value="Genomic_DNA"/>
</dbReference>
<dbReference type="AlphaFoldDB" id="A0A1K0IIG6"/>
<organism evidence="1">
    <name type="scientific">Cupriavidus necator</name>
    <name type="common">Alcaligenes eutrophus</name>
    <name type="synonym">Ralstonia eutropha</name>
    <dbReference type="NCBI Taxonomy" id="106590"/>
    <lineage>
        <taxon>Bacteria</taxon>
        <taxon>Pseudomonadati</taxon>
        <taxon>Pseudomonadota</taxon>
        <taxon>Betaproteobacteria</taxon>
        <taxon>Burkholderiales</taxon>
        <taxon>Burkholderiaceae</taxon>
        <taxon>Cupriavidus</taxon>
    </lineage>
</organism>
<reference evidence="1" key="1">
    <citation type="submission" date="2016-09" db="EMBL/GenBank/DDBJ databases">
        <authorList>
            <person name="Capua I."/>
            <person name="De Benedictis P."/>
            <person name="Joannis T."/>
            <person name="Lombin L.H."/>
            <person name="Cattoli G."/>
        </authorList>
    </citation>
    <scope>NUCLEOTIDE SEQUENCE</scope>
    <source>
        <strain evidence="1">B9</strain>
    </source>
</reference>
<proteinExistence type="predicted"/>
<name>A0A1K0IIG6_CUPNE</name>
<dbReference type="RefSeq" id="WP_340526834.1">
    <property type="nucleotide sequence ID" value="NZ_FMSH01000303.1"/>
</dbReference>
<accession>A0A1K0IIG6</accession>
<evidence type="ECO:0008006" key="2">
    <source>
        <dbReference type="Google" id="ProtNLM"/>
    </source>
</evidence>
<evidence type="ECO:0000313" key="1">
    <source>
        <dbReference type="EMBL" id="SCU77148.1"/>
    </source>
</evidence>
<protein>
    <recommendedName>
        <fullName evidence="2">DUF2783 domain-containing protein</fullName>
    </recommendedName>
</protein>
<gene>
    <name evidence="1" type="ORF">CNECB9_3710012</name>
</gene>